<evidence type="ECO:0000256" key="1">
    <source>
        <dbReference type="ARBA" id="ARBA00004251"/>
    </source>
</evidence>
<reference evidence="23 24" key="1">
    <citation type="journal article" date="2022" name="Nat. Plants">
        <title>Genomes of leafy and leafless Platanthera orchids illuminate the evolution of mycoheterotrophy.</title>
        <authorList>
            <person name="Li M.H."/>
            <person name="Liu K.W."/>
            <person name="Li Z."/>
            <person name="Lu H.C."/>
            <person name="Ye Q.L."/>
            <person name="Zhang D."/>
            <person name="Wang J.Y."/>
            <person name="Li Y.F."/>
            <person name="Zhong Z.M."/>
            <person name="Liu X."/>
            <person name="Yu X."/>
            <person name="Liu D.K."/>
            <person name="Tu X.D."/>
            <person name="Liu B."/>
            <person name="Hao Y."/>
            <person name="Liao X.Y."/>
            <person name="Jiang Y.T."/>
            <person name="Sun W.H."/>
            <person name="Chen J."/>
            <person name="Chen Y.Q."/>
            <person name="Ai Y."/>
            <person name="Zhai J.W."/>
            <person name="Wu S.S."/>
            <person name="Zhou Z."/>
            <person name="Hsiao Y.Y."/>
            <person name="Wu W.L."/>
            <person name="Chen Y.Y."/>
            <person name="Lin Y.F."/>
            <person name="Hsu J.L."/>
            <person name="Li C.Y."/>
            <person name="Wang Z.W."/>
            <person name="Zhao X."/>
            <person name="Zhong W.Y."/>
            <person name="Ma X.K."/>
            <person name="Ma L."/>
            <person name="Huang J."/>
            <person name="Chen G.Z."/>
            <person name="Huang M.Z."/>
            <person name="Huang L."/>
            <person name="Peng D.H."/>
            <person name="Luo Y.B."/>
            <person name="Zou S.Q."/>
            <person name="Chen S.P."/>
            <person name="Lan S."/>
            <person name="Tsai W.C."/>
            <person name="Van de Peer Y."/>
            <person name="Liu Z.J."/>
        </authorList>
    </citation>
    <scope>NUCLEOTIDE SEQUENCE [LARGE SCALE GENOMIC DNA]</scope>
    <source>
        <strain evidence="23">Lor287</strain>
    </source>
</reference>
<keyword evidence="8 21" id="KW-0812">Transmembrane</keyword>
<comment type="catalytic activity">
    <reaction evidence="18">
        <text>L-threonyl-[protein] + ATP = O-phospho-L-threonyl-[protein] + ADP + H(+)</text>
        <dbReference type="Rhea" id="RHEA:46608"/>
        <dbReference type="Rhea" id="RHEA-COMP:11060"/>
        <dbReference type="Rhea" id="RHEA-COMP:11605"/>
        <dbReference type="ChEBI" id="CHEBI:15378"/>
        <dbReference type="ChEBI" id="CHEBI:30013"/>
        <dbReference type="ChEBI" id="CHEBI:30616"/>
        <dbReference type="ChEBI" id="CHEBI:61977"/>
        <dbReference type="ChEBI" id="CHEBI:456216"/>
        <dbReference type="EC" id="2.7.11.1"/>
    </reaction>
</comment>
<gene>
    <name evidence="23" type="primary">LECRK41</name>
    <name evidence="23" type="ORF">KSP39_PZI021793</name>
</gene>
<dbReference type="InterPro" id="IPR050528">
    <property type="entry name" value="L-type_Lectin-RKs"/>
</dbReference>
<dbReference type="EMBL" id="JBBWWQ010000019">
    <property type="protein sequence ID" value="KAK8918579.1"/>
    <property type="molecule type" value="Genomic_DNA"/>
</dbReference>
<dbReference type="PROSITE" id="PS50011">
    <property type="entry name" value="PROTEIN_KINASE_DOM"/>
    <property type="match status" value="1"/>
</dbReference>
<dbReference type="SUPFAM" id="SSF49899">
    <property type="entry name" value="Concanavalin A-like lectins/glucanases"/>
    <property type="match status" value="1"/>
</dbReference>
<evidence type="ECO:0000256" key="8">
    <source>
        <dbReference type="ARBA" id="ARBA00022692"/>
    </source>
</evidence>
<keyword evidence="5" id="KW-1003">Cell membrane</keyword>
<dbReference type="FunFam" id="2.60.120.200:FF:000051">
    <property type="entry name" value="L-type lectin-domain containing receptor kinase V.9"/>
    <property type="match status" value="1"/>
</dbReference>
<comment type="similarity">
    <text evidence="3">In the C-terminal section; belongs to the protein kinase superfamily. Ser/Thr protein kinase family.</text>
</comment>
<dbReference type="Pfam" id="PF00139">
    <property type="entry name" value="Lectin_legB"/>
    <property type="match status" value="1"/>
</dbReference>
<evidence type="ECO:0000256" key="13">
    <source>
        <dbReference type="ARBA" id="ARBA00022840"/>
    </source>
</evidence>
<evidence type="ECO:0000256" key="9">
    <source>
        <dbReference type="ARBA" id="ARBA00022729"/>
    </source>
</evidence>
<keyword evidence="14 21" id="KW-1133">Transmembrane helix</keyword>
<dbReference type="GO" id="GO:0005886">
    <property type="term" value="C:plasma membrane"/>
    <property type="evidence" value="ECO:0007669"/>
    <property type="project" value="UniProtKB-SubCell"/>
</dbReference>
<evidence type="ECO:0000313" key="24">
    <source>
        <dbReference type="Proteomes" id="UP001418222"/>
    </source>
</evidence>
<evidence type="ECO:0000256" key="2">
    <source>
        <dbReference type="ARBA" id="ARBA00008536"/>
    </source>
</evidence>
<dbReference type="GO" id="GO:0005524">
    <property type="term" value="F:ATP binding"/>
    <property type="evidence" value="ECO:0007669"/>
    <property type="project" value="UniProtKB-KW"/>
</dbReference>
<evidence type="ECO:0000313" key="23">
    <source>
        <dbReference type="EMBL" id="KAK8918579.1"/>
    </source>
</evidence>
<accession>A0AAP0AXQ1</accession>
<evidence type="ECO:0000256" key="4">
    <source>
        <dbReference type="ARBA" id="ARBA00012513"/>
    </source>
</evidence>
<keyword evidence="16 23" id="KW-0675">Receptor</keyword>
<dbReference type="GO" id="GO:0004674">
    <property type="term" value="F:protein serine/threonine kinase activity"/>
    <property type="evidence" value="ECO:0007669"/>
    <property type="project" value="UniProtKB-KW"/>
</dbReference>
<evidence type="ECO:0000259" key="22">
    <source>
        <dbReference type="PROSITE" id="PS50011"/>
    </source>
</evidence>
<dbReference type="FunFam" id="3.30.200.20:FF:000112">
    <property type="entry name" value="Lectin-domain containing receptor kinase A4.3"/>
    <property type="match status" value="1"/>
</dbReference>
<dbReference type="Gene3D" id="3.30.200.20">
    <property type="entry name" value="Phosphorylase Kinase, domain 1"/>
    <property type="match status" value="1"/>
</dbReference>
<evidence type="ECO:0000256" key="16">
    <source>
        <dbReference type="ARBA" id="ARBA00023170"/>
    </source>
</evidence>
<dbReference type="InterPro" id="IPR013320">
    <property type="entry name" value="ConA-like_dom_sf"/>
</dbReference>
<dbReference type="Pfam" id="PF00069">
    <property type="entry name" value="Pkinase"/>
    <property type="match status" value="1"/>
</dbReference>
<evidence type="ECO:0000256" key="20">
    <source>
        <dbReference type="SAM" id="MobiDB-lite"/>
    </source>
</evidence>
<keyword evidence="7" id="KW-0808">Transferase</keyword>
<keyword evidence="6" id="KW-0723">Serine/threonine-protein kinase</keyword>
<evidence type="ECO:0000256" key="3">
    <source>
        <dbReference type="ARBA" id="ARBA00010217"/>
    </source>
</evidence>
<evidence type="ECO:0000256" key="17">
    <source>
        <dbReference type="ARBA" id="ARBA00023180"/>
    </source>
</evidence>
<dbReference type="PANTHER" id="PTHR27007">
    <property type="match status" value="1"/>
</dbReference>
<dbReference type="SMART" id="SM00220">
    <property type="entry name" value="S_TKc"/>
    <property type="match status" value="1"/>
</dbReference>
<evidence type="ECO:0000256" key="10">
    <source>
        <dbReference type="ARBA" id="ARBA00022734"/>
    </source>
</evidence>
<dbReference type="Gene3D" id="2.60.120.200">
    <property type="match status" value="1"/>
</dbReference>
<evidence type="ECO:0000256" key="14">
    <source>
        <dbReference type="ARBA" id="ARBA00022989"/>
    </source>
</evidence>
<keyword evidence="17" id="KW-0325">Glycoprotein</keyword>
<feature type="domain" description="Protein kinase" evidence="22">
    <location>
        <begin position="457"/>
        <end position="733"/>
    </location>
</feature>
<keyword evidence="13" id="KW-0067">ATP-binding</keyword>
<evidence type="ECO:0000256" key="12">
    <source>
        <dbReference type="ARBA" id="ARBA00022777"/>
    </source>
</evidence>
<evidence type="ECO:0000256" key="6">
    <source>
        <dbReference type="ARBA" id="ARBA00022527"/>
    </source>
</evidence>
<evidence type="ECO:0000256" key="21">
    <source>
        <dbReference type="SAM" id="Phobius"/>
    </source>
</evidence>
<comment type="caution">
    <text evidence="23">The sequence shown here is derived from an EMBL/GenBank/DDBJ whole genome shotgun (WGS) entry which is preliminary data.</text>
</comment>
<organism evidence="23 24">
    <name type="scientific">Platanthera zijinensis</name>
    <dbReference type="NCBI Taxonomy" id="2320716"/>
    <lineage>
        <taxon>Eukaryota</taxon>
        <taxon>Viridiplantae</taxon>
        <taxon>Streptophyta</taxon>
        <taxon>Embryophyta</taxon>
        <taxon>Tracheophyta</taxon>
        <taxon>Spermatophyta</taxon>
        <taxon>Magnoliopsida</taxon>
        <taxon>Liliopsida</taxon>
        <taxon>Asparagales</taxon>
        <taxon>Orchidaceae</taxon>
        <taxon>Orchidoideae</taxon>
        <taxon>Orchideae</taxon>
        <taxon>Orchidinae</taxon>
        <taxon>Platanthera</taxon>
    </lineage>
</organism>
<dbReference type="InterPro" id="IPR019825">
    <property type="entry name" value="Lectin_legB_Mn/Ca_BS"/>
</dbReference>
<keyword evidence="9" id="KW-0732">Signal</keyword>
<evidence type="ECO:0000256" key="5">
    <source>
        <dbReference type="ARBA" id="ARBA00022475"/>
    </source>
</evidence>
<dbReference type="PROSITE" id="PS00108">
    <property type="entry name" value="PROTEIN_KINASE_ST"/>
    <property type="match status" value="1"/>
</dbReference>
<dbReference type="InterPro" id="IPR001220">
    <property type="entry name" value="Legume_lectin_dom"/>
</dbReference>
<protein>
    <recommendedName>
        <fullName evidence="4">non-specific serine/threonine protein kinase</fullName>
        <ecNumber evidence="4">2.7.11.1</ecNumber>
    </recommendedName>
</protein>
<dbReference type="InterPro" id="IPR000719">
    <property type="entry name" value="Prot_kinase_dom"/>
</dbReference>
<dbReference type="Gene3D" id="1.10.510.10">
    <property type="entry name" value="Transferase(Phosphotransferase) domain 1"/>
    <property type="match status" value="1"/>
</dbReference>
<evidence type="ECO:0000256" key="15">
    <source>
        <dbReference type="ARBA" id="ARBA00023136"/>
    </source>
</evidence>
<dbReference type="CDD" id="cd06899">
    <property type="entry name" value="lectin_legume_LecRK_Arcelin_ConA"/>
    <property type="match status" value="1"/>
</dbReference>
<dbReference type="Proteomes" id="UP001418222">
    <property type="component" value="Unassembled WGS sequence"/>
</dbReference>
<dbReference type="InterPro" id="IPR008271">
    <property type="entry name" value="Ser/Thr_kinase_AS"/>
</dbReference>
<dbReference type="FunFam" id="1.10.510.10:FF:000108">
    <property type="entry name" value="L-type lectin-domain containing receptor kinase S.4"/>
    <property type="match status" value="1"/>
</dbReference>
<keyword evidence="10" id="KW-0430">Lectin</keyword>
<keyword evidence="11" id="KW-0547">Nucleotide-binding</keyword>
<dbReference type="CDD" id="cd14066">
    <property type="entry name" value="STKc_IRAK"/>
    <property type="match status" value="1"/>
</dbReference>
<dbReference type="PROSITE" id="PS00307">
    <property type="entry name" value="LECTIN_LEGUME_BETA"/>
    <property type="match status" value="1"/>
</dbReference>
<feature type="region of interest" description="Disordered" evidence="20">
    <location>
        <begin position="1"/>
        <end position="35"/>
    </location>
</feature>
<proteinExistence type="inferred from homology"/>
<evidence type="ECO:0000256" key="18">
    <source>
        <dbReference type="ARBA" id="ARBA00047899"/>
    </source>
</evidence>
<name>A0AAP0AXQ1_9ASPA</name>
<dbReference type="SUPFAM" id="SSF56112">
    <property type="entry name" value="Protein kinase-like (PK-like)"/>
    <property type="match status" value="1"/>
</dbReference>
<evidence type="ECO:0000256" key="11">
    <source>
        <dbReference type="ARBA" id="ARBA00022741"/>
    </source>
</evidence>
<evidence type="ECO:0000256" key="7">
    <source>
        <dbReference type="ARBA" id="ARBA00022679"/>
    </source>
</evidence>
<feature type="transmembrane region" description="Helical" evidence="21">
    <location>
        <begin position="400"/>
        <end position="423"/>
    </location>
</feature>
<dbReference type="EC" id="2.7.11.1" evidence="4"/>
<keyword evidence="24" id="KW-1185">Reference proteome</keyword>
<dbReference type="InterPro" id="IPR011009">
    <property type="entry name" value="Kinase-like_dom_sf"/>
</dbReference>
<evidence type="ECO:0000256" key="19">
    <source>
        <dbReference type="ARBA" id="ARBA00048679"/>
    </source>
</evidence>
<comment type="catalytic activity">
    <reaction evidence="19">
        <text>L-seryl-[protein] + ATP = O-phospho-L-seryl-[protein] + ADP + H(+)</text>
        <dbReference type="Rhea" id="RHEA:17989"/>
        <dbReference type="Rhea" id="RHEA-COMP:9863"/>
        <dbReference type="Rhea" id="RHEA-COMP:11604"/>
        <dbReference type="ChEBI" id="CHEBI:15378"/>
        <dbReference type="ChEBI" id="CHEBI:29999"/>
        <dbReference type="ChEBI" id="CHEBI:30616"/>
        <dbReference type="ChEBI" id="CHEBI:83421"/>
        <dbReference type="ChEBI" id="CHEBI:456216"/>
        <dbReference type="EC" id="2.7.11.1"/>
    </reaction>
</comment>
<comment type="subcellular location">
    <subcellularLocation>
        <location evidence="1">Cell membrane</location>
        <topology evidence="1">Single-pass type I membrane protein</topology>
    </subcellularLocation>
</comment>
<dbReference type="AlphaFoldDB" id="A0AAP0AXQ1"/>
<comment type="similarity">
    <text evidence="2">In the N-terminal section; belongs to the leguminous lectin family.</text>
</comment>
<keyword evidence="15 21" id="KW-0472">Membrane</keyword>
<sequence>MFFKPGERGPSPPSSTGAGEARRRRLGTSEALSPSGYCSAWSSGWSLVPVTHLLSEEKSRGYVAMVDDASERGERVGKVKSTLITMGYVEEGGGRRRRRADDAESMVHKFIASVLLLAQLSVASPAIPNSGFVFNGFDGAGLELNGGSHIEKSGLLRLTNFTRNEVSHAFYPNSFRFINSSSGNPFSFSSSFVFAIFPQYSDISSQGIAFAISPSSDLSVGFPSQHLGLFNLANNGDESNHIVAVELDTIQNKEFNDINDNHVGIDVNGLTSVVSAPASFFLDSSGLEFQNLSLISGEPQRVWVNYDGEKMELNVTLAPMSSPKPHVALLSTRLNLSSIILDEMYVGFSSSTGAAAGAHYILGWSFSMNGAAADELNPFQLPSLEHKEVEDEVHAKKNHVWTIVLPVSISLVILTAAGLAFLLKTMKKFAEVVEDWEKEYGPHRFSYKDLYKATQGFRDENLCGKGGFGAVYKGLLPPAKLEIAVKRISHDSRQGMKEFVAEIASIGQLRHRNLVQLLGYSRRKGELLLVYDFMPNGSLEKYIFGRPEELLEWKLRFKIIRGVAAALLYLHEECAQVVLHRDIKASNVLLDADFNAKLGDFGLAKLYDHGSNPQTTRVIGTLGYLAPELSRTGKSTPGSDVFGFGAFLLEVACGKRPVELKTSGIDMVLVDWVMGRLRKGEILEARDRKLGGEFAGEEVELVLRLGLMCSHPNPAARPTMRQVVQYLEGEAALPAGLLQDTTFSVFPQSPKEGLSM</sequence>
<keyword evidence="12 23" id="KW-0418">Kinase</keyword>
<dbReference type="GO" id="GO:0030246">
    <property type="term" value="F:carbohydrate binding"/>
    <property type="evidence" value="ECO:0007669"/>
    <property type="project" value="UniProtKB-KW"/>
</dbReference>